<keyword evidence="2" id="KW-1185">Reference proteome</keyword>
<dbReference type="Proteomes" id="UP000094960">
    <property type="component" value="Chromosome"/>
</dbReference>
<organism evidence="1 2">
    <name type="scientific">Streptomyces fodineus</name>
    <dbReference type="NCBI Taxonomy" id="1904616"/>
    <lineage>
        <taxon>Bacteria</taxon>
        <taxon>Bacillati</taxon>
        <taxon>Actinomycetota</taxon>
        <taxon>Actinomycetes</taxon>
        <taxon>Kitasatosporales</taxon>
        <taxon>Streptomycetaceae</taxon>
        <taxon>Streptomyces</taxon>
    </lineage>
</organism>
<dbReference type="EMBL" id="CP017248">
    <property type="protein sequence ID" value="AOR32139.1"/>
    <property type="molecule type" value="Genomic_DNA"/>
</dbReference>
<sequence>MFGIGRHGVAVALGAVMLAGSTLVWGPASQATTGGEGSVGCVGHSESRYGPPLTLLARPTHVHADITYACGAHGRTIPATGSFDSEAPAASCVAVAGGSGTETVRYAGGGRSLIVYDGATTLRVAGALVVIQRGRVVEGRGQGHAVQRTITGLPRELPTECLTSGLRGGGNEVQLEMEP</sequence>
<dbReference type="KEGG" id="spun:BFF78_14665"/>
<evidence type="ECO:0000313" key="2">
    <source>
        <dbReference type="Proteomes" id="UP000094960"/>
    </source>
</evidence>
<proteinExistence type="predicted"/>
<name>A0A1D7Y9W9_9ACTN</name>
<reference evidence="2" key="1">
    <citation type="submission" date="2016-09" db="EMBL/GenBank/DDBJ databases">
        <title>Streptomyces puniciscabiei strain:TW1S1 Genome sequencing and assembly.</title>
        <authorList>
            <person name="Kim M.-K."/>
            <person name="Kim S.B."/>
        </authorList>
    </citation>
    <scope>NUCLEOTIDE SEQUENCE [LARGE SCALE GENOMIC DNA]</scope>
    <source>
        <strain evidence="2">TW1S1</strain>
    </source>
</reference>
<dbReference type="AlphaFoldDB" id="A0A1D7Y9W9"/>
<evidence type="ECO:0000313" key="1">
    <source>
        <dbReference type="EMBL" id="AOR32139.1"/>
    </source>
</evidence>
<protein>
    <submittedName>
        <fullName evidence="1">Uncharacterized protein</fullName>
    </submittedName>
</protein>
<accession>A0A1D7Y9W9</accession>
<dbReference type="RefSeq" id="WP_069778757.1">
    <property type="nucleotide sequence ID" value="NZ_CP017248.1"/>
</dbReference>
<gene>
    <name evidence="1" type="ORF">BFF78_14665</name>
</gene>